<evidence type="ECO:0000256" key="6">
    <source>
        <dbReference type="ARBA" id="ARBA00023077"/>
    </source>
</evidence>
<accession>A0A4R1KNR7</accession>
<dbReference type="InterPro" id="IPR036942">
    <property type="entry name" value="Beta-barrel_TonB_sf"/>
</dbReference>
<dbReference type="SUPFAM" id="SSF56935">
    <property type="entry name" value="Porins"/>
    <property type="match status" value="1"/>
</dbReference>
<evidence type="ECO:0000259" key="14">
    <source>
        <dbReference type="Pfam" id="PF07715"/>
    </source>
</evidence>
<evidence type="ECO:0000256" key="10">
    <source>
        <dbReference type="PROSITE-ProRule" id="PRU01360"/>
    </source>
</evidence>
<keyword evidence="4 10" id="KW-0812">Transmembrane</keyword>
<evidence type="ECO:0000256" key="4">
    <source>
        <dbReference type="ARBA" id="ARBA00022692"/>
    </source>
</evidence>
<keyword evidence="5 12" id="KW-0732">Signal</keyword>
<dbReference type="PANTHER" id="PTHR30069">
    <property type="entry name" value="TONB-DEPENDENT OUTER MEMBRANE RECEPTOR"/>
    <property type="match status" value="1"/>
</dbReference>
<dbReference type="Pfam" id="PF00593">
    <property type="entry name" value="TonB_dep_Rec_b-barrel"/>
    <property type="match status" value="1"/>
</dbReference>
<dbReference type="PANTHER" id="PTHR30069:SF29">
    <property type="entry name" value="HEMOGLOBIN AND HEMOGLOBIN-HAPTOGLOBIN-BINDING PROTEIN 1-RELATED"/>
    <property type="match status" value="1"/>
</dbReference>
<keyword evidence="3 10" id="KW-1134">Transmembrane beta strand</keyword>
<evidence type="ECO:0000259" key="13">
    <source>
        <dbReference type="Pfam" id="PF00593"/>
    </source>
</evidence>
<reference evidence="15 16" key="1">
    <citation type="journal article" date="2015" name="Stand. Genomic Sci.">
        <title>Genomic Encyclopedia of Bacterial and Archaeal Type Strains, Phase III: the genomes of soil and plant-associated and newly described type strains.</title>
        <authorList>
            <person name="Whitman W.B."/>
            <person name="Woyke T."/>
            <person name="Klenk H.P."/>
            <person name="Zhou Y."/>
            <person name="Lilburn T.G."/>
            <person name="Beck B.J."/>
            <person name="De Vos P."/>
            <person name="Vandamme P."/>
            <person name="Eisen J.A."/>
            <person name="Garrity G."/>
            <person name="Hugenholtz P."/>
            <person name="Kyrpides N.C."/>
        </authorList>
    </citation>
    <scope>NUCLEOTIDE SEQUENCE [LARGE SCALE GENOMIC DNA]</scope>
    <source>
        <strain evidence="15 16">CECT 8445</strain>
    </source>
</reference>
<dbReference type="Gene3D" id="2.170.130.10">
    <property type="entry name" value="TonB-dependent receptor, plug domain"/>
    <property type="match status" value="1"/>
</dbReference>
<dbReference type="NCBIfam" id="TIGR04057">
    <property type="entry name" value="SusC_RagA_signa"/>
    <property type="match status" value="1"/>
</dbReference>
<keyword evidence="2 10" id="KW-0813">Transport</keyword>
<dbReference type="Pfam" id="PF13715">
    <property type="entry name" value="CarbopepD_reg_2"/>
    <property type="match status" value="1"/>
</dbReference>
<dbReference type="AlphaFoldDB" id="A0A4R1KNR7"/>
<evidence type="ECO:0000256" key="5">
    <source>
        <dbReference type="ARBA" id="ARBA00022729"/>
    </source>
</evidence>
<dbReference type="InterPro" id="IPR012910">
    <property type="entry name" value="Plug_dom"/>
</dbReference>
<gene>
    <name evidence="15" type="ORF">DFQ05_2486</name>
</gene>
<dbReference type="OrthoDB" id="9768177at2"/>
<dbReference type="Gene3D" id="2.60.40.1120">
    <property type="entry name" value="Carboxypeptidase-like, regulatory domain"/>
    <property type="match status" value="1"/>
</dbReference>
<dbReference type="InterPro" id="IPR023997">
    <property type="entry name" value="TonB-dep_OMP_SusC/RagA_CS"/>
</dbReference>
<keyword evidence="6 11" id="KW-0798">TonB box</keyword>
<dbReference type="SUPFAM" id="SSF49464">
    <property type="entry name" value="Carboxypeptidase regulatory domain-like"/>
    <property type="match status" value="1"/>
</dbReference>
<evidence type="ECO:0000256" key="8">
    <source>
        <dbReference type="ARBA" id="ARBA00023170"/>
    </source>
</evidence>
<dbReference type="GO" id="GO:0044718">
    <property type="term" value="P:siderophore transmembrane transport"/>
    <property type="evidence" value="ECO:0007669"/>
    <property type="project" value="TreeGrafter"/>
</dbReference>
<organism evidence="15 16">
    <name type="scientific">Winogradskyella wandonensis</name>
    <dbReference type="NCBI Taxonomy" id="1442586"/>
    <lineage>
        <taxon>Bacteria</taxon>
        <taxon>Pseudomonadati</taxon>
        <taxon>Bacteroidota</taxon>
        <taxon>Flavobacteriia</taxon>
        <taxon>Flavobacteriales</taxon>
        <taxon>Flavobacteriaceae</taxon>
        <taxon>Winogradskyella</taxon>
    </lineage>
</organism>
<evidence type="ECO:0000256" key="9">
    <source>
        <dbReference type="ARBA" id="ARBA00023237"/>
    </source>
</evidence>
<evidence type="ECO:0000256" key="12">
    <source>
        <dbReference type="SAM" id="SignalP"/>
    </source>
</evidence>
<evidence type="ECO:0000256" key="7">
    <source>
        <dbReference type="ARBA" id="ARBA00023136"/>
    </source>
</evidence>
<dbReference type="InterPro" id="IPR023996">
    <property type="entry name" value="TonB-dep_OMP_SusC/RagA"/>
</dbReference>
<evidence type="ECO:0000313" key="15">
    <source>
        <dbReference type="EMBL" id="TCK65269.1"/>
    </source>
</evidence>
<dbReference type="Pfam" id="PF07715">
    <property type="entry name" value="Plug"/>
    <property type="match status" value="1"/>
</dbReference>
<keyword evidence="7 10" id="KW-0472">Membrane</keyword>
<comment type="caution">
    <text evidence="15">The sequence shown here is derived from an EMBL/GenBank/DDBJ whole genome shotgun (WGS) entry which is preliminary data.</text>
</comment>
<dbReference type="RefSeq" id="WP_132705701.1">
    <property type="nucleotide sequence ID" value="NZ_SMGI01000004.1"/>
</dbReference>
<dbReference type="InterPro" id="IPR008969">
    <property type="entry name" value="CarboxyPept-like_regulatory"/>
</dbReference>
<comment type="subcellular location">
    <subcellularLocation>
        <location evidence="1 10">Cell outer membrane</location>
        <topology evidence="1 10">Multi-pass membrane protein</topology>
    </subcellularLocation>
</comment>
<protein>
    <submittedName>
        <fullName evidence="15">TonB-linked SusC/RagA family outer membrane protein</fullName>
    </submittedName>
</protein>
<dbReference type="PROSITE" id="PS52016">
    <property type="entry name" value="TONB_DEPENDENT_REC_3"/>
    <property type="match status" value="1"/>
</dbReference>
<feature type="domain" description="TonB-dependent receptor plug" evidence="14">
    <location>
        <begin position="119"/>
        <end position="225"/>
    </location>
</feature>
<dbReference type="Proteomes" id="UP000295714">
    <property type="component" value="Unassembled WGS sequence"/>
</dbReference>
<evidence type="ECO:0000256" key="2">
    <source>
        <dbReference type="ARBA" id="ARBA00022448"/>
    </source>
</evidence>
<dbReference type="EMBL" id="SMGI01000004">
    <property type="protein sequence ID" value="TCK65269.1"/>
    <property type="molecule type" value="Genomic_DNA"/>
</dbReference>
<dbReference type="InterPro" id="IPR037066">
    <property type="entry name" value="Plug_dom_sf"/>
</dbReference>
<evidence type="ECO:0000313" key="16">
    <source>
        <dbReference type="Proteomes" id="UP000295714"/>
    </source>
</evidence>
<feature type="chain" id="PRO_5020845421" evidence="12">
    <location>
        <begin position="23"/>
        <end position="1026"/>
    </location>
</feature>
<dbReference type="GO" id="GO:0009279">
    <property type="term" value="C:cell outer membrane"/>
    <property type="evidence" value="ECO:0007669"/>
    <property type="project" value="UniProtKB-SubCell"/>
</dbReference>
<keyword evidence="16" id="KW-1185">Reference proteome</keyword>
<dbReference type="NCBIfam" id="TIGR04056">
    <property type="entry name" value="OMP_RagA_SusC"/>
    <property type="match status" value="1"/>
</dbReference>
<sequence length="1026" mass="110824">MKLKLTWLLTLFMAFVMQLSFGQEKDITGTVTAASDGLPLPGVNVIVKGTARGTQTDFDGKYSIKAKAGDVLVFSFVSMKTTEKTVGASNVINLVMADDVASLEEVVITGYSGAKNSAKVASALSTVSSESIEQVPINSIDQVLQGNAAGVSVNTGSGQPGQSATIIIRGRASINGDIEPLFVIDGIPVDQDNFRSLNQNDIESMSVLKDAAATAIYGNRGAGGVILITTKRGKKGSGLKVQYRTLYGLSRNPNANFDVMDTRQLLTWRRDILGSGFGSNFTDAEIAAQPNTDWSDIFFRDGINQSHEFVVTQGGELNTSYTSLNYFEQEGTTLGSKLQRFSARTNFSGNTSDNKFSYSTGLTVNYSKSSFIVDAARGGNTGGQLDNAFIVPYIGLPYLDPFNADGSLNIFGTQASGAFDGAGNLSPGGANGFVNTPFIALNTVRLNPDVEREFRGIGTLSGDYNFVKNLTASATFGIDYTNVESLNIVSPGSIRGLITPTAGSANKGSQSESFFRRASFNMNASLRYVNDFFSDKLNLNAAVFGEYNYTNFQNAGFTAFGLNPALPGSGAGFTPGTVVENGGNPYIPNVFSTESEIALASIFGSISLDWDGKYGFEGTIRRDGTSRFVTNRYGTFWSVAGRWNIDNEPFMEGVDWVNTLKLRASYGTVGNQGVGSIYEGLQTVGAGVGYQNSVSYSVTNLRDSNIKWEEKTSANIGLSFGFFNNRLTGELDFYRDYTNDLFDGRLLSTAGTGFGSVTTNVAEMSNTGVDLQISYDLLRKSDTNNWSIRLNANGNYNKNEVELVSSDTGFTGNTLRVQEGRPIFTWFLPRWAGVNPANGDPLYLDADGNLTDVFSNNNAVYLDKNFDPTYTGGFGADISYKNFTLNSLFSFAADRWRQNSSLAIVEDVGLAGFANQSVSMLNAWTTPGQITDIPALSNGGLRAVDGDRYLEDASFLRLRNVTLAYNFDSETLAKSNIFTAARLYLQGTNLITWSKWRGFDPEGNGSTGFFDYPVARTFTVGFDLTF</sequence>
<name>A0A4R1KNR7_9FLAO</name>
<keyword evidence="8" id="KW-0675">Receptor</keyword>
<comment type="similarity">
    <text evidence="10 11">Belongs to the TonB-dependent receptor family.</text>
</comment>
<evidence type="ECO:0000256" key="1">
    <source>
        <dbReference type="ARBA" id="ARBA00004571"/>
    </source>
</evidence>
<feature type="signal peptide" evidence="12">
    <location>
        <begin position="1"/>
        <end position="22"/>
    </location>
</feature>
<dbReference type="InterPro" id="IPR000531">
    <property type="entry name" value="Beta-barrel_TonB"/>
</dbReference>
<dbReference type="Gene3D" id="2.40.170.20">
    <property type="entry name" value="TonB-dependent receptor, beta-barrel domain"/>
    <property type="match status" value="1"/>
</dbReference>
<proteinExistence type="inferred from homology"/>
<dbReference type="GO" id="GO:0015344">
    <property type="term" value="F:siderophore uptake transmembrane transporter activity"/>
    <property type="evidence" value="ECO:0007669"/>
    <property type="project" value="TreeGrafter"/>
</dbReference>
<feature type="domain" description="TonB-dependent receptor-like beta-barrel" evidence="13">
    <location>
        <begin position="434"/>
        <end position="879"/>
    </location>
</feature>
<evidence type="ECO:0000256" key="11">
    <source>
        <dbReference type="RuleBase" id="RU003357"/>
    </source>
</evidence>
<evidence type="ECO:0000256" key="3">
    <source>
        <dbReference type="ARBA" id="ARBA00022452"/>
    </source>
</evidence>
<dbReference type="InterPro" id="IPR039426">
    <property type="entry name" value="TonB-dep_rcpt-like"/>
</dbReference>
<keyword evidence="9 10" id="KW-0998">Cell outer membrane</keyword>